<evidence type="ECO:0000256" key="7">
    <source>
        <dbReference type="ARBA" id="ARBA00023125"/>
    </source>
</evidence>
<dbReference type="GO" id="GO:0000981">
    <property type="term" value="F:DNA-binding transcription factor activity, RNA polymerase II-specific"/>
    <property type="evidence" value="ECO:0007669"/>
    <property type="project" value="TreeGrafter"/>
</dbReference>
<feature type="non-terminal residue" evidence="11">
    <location>
        <position position="1"/>
    </location>
</feature>
<dbReference type="GO" id="GO:0000978">
    <property type="term" value="F:RNA polymerase II cis-regulatory region sequence-specific DNA binding"/>
    <property type="evidence" value="ECO:0007669"/>
    <property type="project" value="TreeGrafter"/>
</dbReference>
<keyword evidence="5" id="KW-0862">Zinc</keyword>
<evidence type="ECO:0000313" key="11">
    <source>
        <dbReference type="EMBL" id="CAL1532498.1"/>
    </source>
</evidence>
<dbReference type="PANTHER" id="PTHR46105:SF5">
    <property type="entry name" value="ZINC FINGER AND BTB DOMAIN-CONTAINING PROTEIN 44 ISOFORM X1"/>
    <property type="match status" value="1"/>
</dbReference>
<protein>
    <recommendedName>
        <fullName evidence="10">BTB domain-containing protein</fullName>
    </recommendedName>
</protein>
<evidence type="ECO:0000256" key="3">
    <source>
        <dbReference type="ARBA" id="ARBA00022737"/>
    </source>
</evidence>
<keyword evidence="4" id="KW-0863">Zinc-finger</keyword>
<dbReference type="AlphaFoldDB" id="A0AAV2HJY5"/>
<evidence type="ECO:0000256" key="1">
    <source>
        <dbReference type="ARBA" id="ARBA00004123"/>
    </source>
</evidence>
<evidence type="ECO:0000256" key="9">
    <source>
        <dbReference type="ARBA" id="ARBA00023242"/>
    </source>
</evidence>
<reference evidence="11 12" key="1">
    <citation type="submission" date="2024-04" db="EMBL/GenBank/DDBJ databases">
        <authorList>
            <consortium name="Genoscope - CEA"/>
            <person name="William W."/>
        </authorList>
    </citation>
    <scope>NUCLEOTIDE SEQUENCE [LARGE SCALE GENOMIC DNA]</scope>
</reference>
<evidence type="ECO:0000256" key="2">
    <source>
        <dbReference type="ARBA" id="ARBA00022723"/>
    </source>
</evidence>
<dbReference type="InterPro" id="IPR050457">
    <property type="entry name" value="ZnFinger_BTB_dom_contain"/>
</dbReference>
<evidence type="ECO:0000256" key="6">
    <source>
        <dbReference type="ARBA" id="ARBA00023015"/>
    </source>
</evidence>
<proteinExistence type="predicted"/>
<dbReference type="InterPro" id="IPR011333">
    <property type="entry name" value="SKP1/BTB/POZ_sf"/>
</dbReference>
<dbReference type="GO" id="GO:0005634">
    <property type="term" value="C:nucleus"/>
    <property type="evidence" value="ECO:0007669"/>
    <property type="project" value="UniProtKB-SubCell"/>
</dbReference>
<sequence length="121" mass="13966">FLNVEVTLRQHYPVKHFCADDLRVTKKPSPMVKSSLACGLQACISQKWEKNEHWDITVIVEQVEFHCHRFILSACSTFFDERLRSENIQNSVVLENMSKDSFQAVLSLIYQGHVSLTPENV</sequence>
<comment type="caution">
    <text evidence="11">The sequence shown here is derived from an EMBL/GenBank/DDBJ whole genome shotgun (WGS) entry which is preliminary data.</text>
</comment>
<accession>A0AAV2HJY5</accession>
<evidence type="ECO:0000313" key="12">
    <source>
        <dbReference type="Proteomes" id="UP001497497"/>
    </source>
</evidence>
<dbReference type="Proteomes" id="UP001497497">
    <property type="component" value="Unassembled WGS sequence"/>
</dbReference>
<evidence type="ECO:0000256" key="4">
    <source>
        <dbReference type="ARBA" id="ARBA00022771"/>
    </source>
</evidence>
<feature type="domain" description="BTB" evidence="10">
    <location>
        <begin position="54"/>
        <end position="118"/>
    </location>
</feature>
<dbReference type="Gene3D" id="3.30.710.10">
    <property type="entry name" value="Potassium Channel Kv1.1, Chain A"/>
    <property type="match status" value="1"/>
</dbReference>
<dbReference type="PANTHER" id="PTHR46105">
    <property type="entry name" value="AGAP004733-PA"/>
    <property type="match status" value="1"/>
</dbReference>
<keyword evidence="12" id="KW-1185">Reference proteome</keyword>
<keyword evidence="8" id="KW-0804">Transcription</keyword>
<keyword evidence="7" id="KW-0238">DNA-binding</keyword>
<dbReference type="CDD" id="cd18186">
    <property type="entry name" value="BTB_POZ_ZBTB_KLHL-like"/>
    <property type="match status" value="1"/>
</dbReference>
<evidence type="ECO:0000256" key="5">
    <source>
        <dbReference type="ARBA" id="ARBA00022833"/>
    </source>
</evidence>
<feature type="non-terminal residue" evidence="11">
    <location>
        <position position="121"/>
    </location>
</feature>
<evidence type="ECO:0000259" key="10">
    <source>
        <dbReference type="PROSITE" id="PS50097"/>
    </source>
</evidence>
<dbReference type="InterPro" id="IPR000210">
    <property type="entry name" value="BTB/POZ_dom"/>
</dbReference>
<keyword evidence="9" id="KW-0539">Nucleus</keyword>
<name>A0AAV2HJY5_LYMST</name>
<dbReference type="EMBL" id="CAXITT010000117">
    <property type="protein sequence ID" value="CAL1532498.1"/>
    <property type="molecule type" value="Genomic_DNA"/>
</dbReference>
<keyword evidence="2" id="KW-0479">Metal-binding</keyword>
<keyword evidence="3" id="KW-0677">Repeat</keyword>
<dbReference type="SUPFAM" id="SSF54695">
    <property type="entry name" value="POZ domain"/>
    <property type="match status" value="1"/>
</dbReference>
<evidence type="ECO:0000256" key="8">
    <source>
        <dbReference type="ARBA" id="ARBA00023163"/>
    </source>
</evidence>
<gene>
    <name evidence="11" type="ORF">GSLYS_00006561001</name>
</gene>
<keyword evidence="6" id="KW-0805">Transcription regulation</keyword>
<organism evidence="11 12">
    <name type="scientific">Lymnaea stagnalis</name>
    <name type="common">Great pond snail</name>
    <name type="synonym">Helix stagnalis</name>
    <dbReference type="NCBI Taxonomy" id="6523"/>
    <lineage>
        <taxon>Eukaryota</taxon>
        <taxon>Metazoa</taxon>
        <taxon>Spiralia</taxon>
        <taxon>Lophotrochozoa</taxon>
        <taxon>Mollusca</taxon>
        <taxon>Gastropoda</taxon>
        <taxon>Heterobranchia</taxon>
        <taxon>Euthyneura</taxon>
        <taxon>Panpulmonata</taxon>
        <taxon>Hygrophila</taxon>
        <taxon>Lymnaeoidea</taxon>
        <taxon>Lymnaeidae</taxon>
        <taxon>Lymnaea</taxon>
    </lineage>
</organism>
<dbReference type="GO" id="GO:0008270">
    <property type="term" value="F:zinc ion binding"/>
    <property type="evidence" value="ECO:0007669"/>
    <property type="project" value="UniProtKB-KW"/>
</dbReference>
<comment type="subcellular location">
    <subcellularLocation>
        <location evidence="1">Nucleus</location>
    </subcellularLocation>
</comment>
<dbReference type="PROSITE" id="PS50097">
    <property type="entry name" value="BTB"/>
    <property type="match status" value="1"/>
</dbReference>
<dbReference type="Pfam" id="PF00651">
    <property type="entry name" value="BTB"/>
    <property type="match status" value="1"/>
</dbReference>